<protein>
    <submittedName>
        <fullName evidence="1">Uncharacterized protein</fullName>
    </submittedName>
</protein>
<dbReference type="EMBL" id="JBHSTP010000001">
    <property type="protein sequence ID" value="MFC6355433.1"/>
    <property type="molecule type" value="Genomic_DNA"/>
</dbReference>
<gene>
    <name evidence="1" type="ORF">ACFQB0_04855</name>
</gene>
<evidence type="ECO:0000313" key="1">
    <source>
        <dbReference type="EMBL" id="MFC6355433.1"/>
    </source>
</evidence>
<reference evidence="2" key="1">
    <citation type="journal article" date="2019" name="Int. J. Syst. Evol. Microbiol.">
        <title>The Global Catalogue of Microorganisms (GCM) 10K type strain sequencing project: providing services to taxonomists for standard genome sequencing and annotation.</title>
        <authorList>
            <consortium name="The Broad Institute Genomics Platform"/>
            <consortium name="The Broad Institute Genome Sequencing Center for Infectious Disease"/>
            <person name="Wu L."/>
            <person name="Ma J."/>
        </authorList>
    </citation>
    <scope>NUCLEOTIDE SEQUENCE [LARGE SCALE GENOMIC DNA]</scope>
    <source>
        <strain evidence="2">CCUG 43304</strain>
    </source>
</reference>
<accession>A0ABW1VF07</accession>
<dbReference type="RefSeq" id="WP_386728254.1">
    <property type="nucleotide sequence ID" value="NZ_JBHSTP010000001.1"/>
</dbReference>
<proteinExistence type="predicted"/>
<dbReference type="Proteomes" id="UP001596306">
    <property type="component" value="Unassembled WGS sequence"/>
</dbReference>
<comment type="caution">
    <text evidence="1">The sequence shown here is derived from an EMBL/GenBank/DDBJ whole genome shotgun (WGS) entry which is preliminary data.</text>
</comment>
<evidence type="ECO:0000313" key="2">
    <source>
        <dbReference type="Proteomes" id="UP001596306"/>
    </source>
</evidence>
<organism evidence="1 2">
    <name type="scientific">Luethyella okanaganae</name>
    <dbReference type="NCBI Taxonomy" id="69372"/>
    <lineage>
        <taxon>Bacteria</taxon>
        <taxon>Bacillati</taxon>
        <taxon>Actinomycetota</taxon>
        <taxon>Actinomycetes</taxon>
        <taxon>Micrococcales</taxon>
        <taxon>Microbacteriaceae</taxon>
        <taxon>Luethyella</taxon>
    </lineage>
</organism>
<sequence>MKSVFWLIVGVAAGFVLAHRVDKTQQGKQFFGNLDAKAKEFGAAVADSYHKREAELRSAIGDTEDAVDDLGKN</sequence>
<keyword evidence="2" id="KW-1185">Reference proteome</keyword>
<name>A0ABW1VF07_9MICO</name>